<dbReference type="GeneID" id="115262196"/>
<evidence type="ECO:0000313" key="10">
    <source>
        <dbReference type="Proteomes" id="UP000069940"/>
    </source>
</evidence>
<keyword evidence="10" id="KW-1185">Reference proteome</keyword>
<dbReference type="PANTHER" id="PTHR13376:SF0">
    <property type="entry name" value="INTRAFLAGELLAR TRANSPORT PROTEIN 46 HOMOLOG"/>
    <property type="match status" value="1"/>
</dbReference>
<evidence type="ECO:0000256" key="4">
    <source>
        <dbReference type="ARBA" id="ARBA00022490"/>
    </source>
</evidence>
<protein>
    <recommendedName>
        <fullName evidence="3">Intraflagellar transport protein 46 homolog</fullName>
    </recommendedName>
</protein>
<evidence type="ECO:0000256" key="3">
    <source>
        <dbReference type="ARBA" id="ARBA00017206"/>
    </source>
</evidence>
<keyword evidence="7" id="KW-0966">Cell projection</keyword>
<evidence type="ECO:0000256" key="2">
    <source>
        <dbReference type="ARBA" id="ARBA00007700"/>
    </source>
</evidence>
<proteinExistence type="inferred from homology"/>
<sequence>MGLLCEWGQYSTYLLILRTHLRRYKHMDENQIYRRLFAQTVSMATYCLHSNNPTYFDQRFRTANMDQYDEMYEIKNGREIDDSPPPDLDVSSSLQFVNEDPPEDDPLPVAKKDPKPIDDVDQELTKVIAGKPNAIFKKRESLQKHDSLTDSSASVSEDEKELPKSLVEEKEFNPKFYENIEAPSEVKELFQYITRFSPQRVNIDYKLKIFVPDFIPSVGDIDAFLKVSSPPFINEDKKKVLTDHIKKLGLETLDEPCGDQSDRVLLQMKMRSIFTKPLETPSAIAKSSKDIDRWITEMQSLKASQSVQNINSLRSVVNIDNLMSEWPEEIEKMLDTVGFPSANLDCSLSRYIEIICNIFDIPVQESSGQAGYIQALYNLFNLYLAVKQQGNV</sequence>
<keyword evidence="6" id="KW-0206">Cytoskeleton</keyword>
<evidence type="ECO:0000256" key="1">
    <source>
        <dbReference type="ARBA" id="ARBA00004120"/>
    </source>
</evidence>
<dbReference type="InterPro" id="IPR022088">
    <property type="entry name" value="Intraflagellar_transp_cmplxB"/>
</dbReference>
<organism evidence="9 10">
    <name type="scientific">Aedes albopictus</name>
    <name type="common">Asian tiger mosquito</name>
    <name type="synonym">Stegomyia albopicta</name>
    <dbReference type="NCBI Taxonomy" id="7160"/>
    <lineage>
        <taxon>Eukaryota</taxon>
        <taxon>Metazoa</taxon>
        <taxon>Ecdysozoa</taxon>
        <taxon>Arthropoda</taxon>
        <taxon>Hexapoda</taxon>
        <taxon>Insecta</taxon>
        <taxon>Pterygota</taxon>
        <taxon>Neoptera</taxon>
        <taxon>Endopterygota</taxon>
        <taxon>Diptera</taxon>
        <taxon>Nematocera</taxon>
        <taxon>Culicoidea</taxon>
        <taxon>Culicidae</taxon>
        <taxon>Culicinae</taxon>
        <taxon>Aedini</taxon>
        <taxon>Aedes</taxon>
        <taxon>Stegomyia</taxon>
    </lineage>
</organism>
<accession>A0ABM1ZRN3</accession>
<reference evidence="9" key="2">
    <citation type="submission" date="2025-05" db="UniProtKB">
        <authorList>
            <consortium name="EnsemblMetazoa"/>
        </authorList>
    </citation>
    <scope>IDENTIFICATION</scope>
    <source>
        <strain evidence="9">Foshan</strain>
    </source>
</reference>
<dbReference type="RefSeq" id="XP_029720400.2">
    <property type="nucleotide sequence ID" value="XM_029864540.2"/>
</dbReference>
<name>A0ABM1ZRN3_AEDAL</name>
<evidence type="ECO:0000256" key="5">
    <source>
        <dbReference type="ARBA" id="ARBA00023069"/>
    </source>
</evidence>
<dbReference type="EnsemblMetazoa" id="AALFPA23_021049.R31055">
    <property type="protein sequence ID" value="AALFPA23_021049.P31055"/>
    <property type="gene ID" value="AALFPA23_021049"/>
</dbReference>
<feature type="region of interest" description="Disordered" evidence="8">
    <location>
        <begin position="139"/>
        <end position="165"/>
    </location>
</feature>
<reference evidence="10" key="1">
    <citation type="journal article" date="2015" name="Proc. Natl. Acad. Sci. U.S.A.">
        <title>Genome sequence of the Asian Tiger mosquito, Aedes albopictus, reveals insights into its biology, genetics, and evolution.</title>
        <authorList>
            <person name="Chen X.G."/>
            <person name="Jiang X."/>
            <person name="Gu J."/>
            <person name="Xu M."/>
            <person name="Wu Y."/>
            <person name="Deng Y."/>
            <person name="Zhang C."/>
            <person name="Bonizzoni M."/>
            <person name="Dermauw W."/>
            <person name="Vontas J."/>
            <person name="Armbruster P."/>
            <person name="Huang X."/>
            <person name="Yang Y."/>
            <person name="Zhang H."/>
            <person name="He W."/>
            <person name="Peng H."/>
            <person name="Liu Y."/>
            <person name="Wu K."/>
            <person name="Chen J."/>
            <person name="Lirakis M."/>
            <person name="Topalis P."/>
            <person name="Van Leeuwen T."/>
            <person name="Hall A.B."/>
            <person name="Jiang X."/>
            <person name="Thorpe C."/>
            <person name="Mueller R.L."/>
            <person name="Sun C."/>
            <person name="Waterhouse R.M."/>
            <person name="Yan G."/>
            <person name="Tu Z.J."/>
            <person name="Fang X."/>
            <person name="James A.A."/>
        </authorList>
    </citation>
    <scope>NUCLEOTIDE SEQUENCE [LARGE SCALE GENOMIC DNA]</scope>
    <source>
        <strain evidence="10">Foshan</strain>
    </source>
</reference>
<feature type="compositionally biased region" description="Basic and acidic residues" evidence="8">
    <location>
        <begin position="139"/>
        <end position="148"/>
    </location>
</feature>
<evidence type="ECO:0000313" key="9">
    <source>
        <dbReference type="EnsemblMetazoa" id="AALFPA23_021049.P31055"/>
    </source>
</evidence>
<feature type="region of interest" description="Disordered" evidence="8">
    <location>
        <begin position="77"/>
        <end position="116"/>
    </location>
</feature>
<evidence type="ECO:0000256" key="8">
    <source>
        <dbReference type="SAM" id="MobiDB-lite"/>
    </source>
</evidence>
<evidence type="ECO:0000256" key="6">
    <source>
        <dbReference type="ARBA" id="ARBA00023212"/>
    </source>
</evidence>
<dbReference type="Pfam" id="PF12317">
    <property type="entry name" value="IFT46_B_C"/>
    <property type="match status" value="1"/>
</dbReference>
<comment type="subcellular location">
    <subcellularLocation>
        <location evidence="1">Cytoplasm</location>
        <location evidence="1">Cytoskeleton</location>
        <location evidence="1">Cilium basal body</location>
    </subcellularLocation>
</comment>
<evidence type="ECO:0000256" key="7">
    <source>
        <dbReference type="ARBA" id="ARBA00023273"/>
    </source>
</evidence>
<dbReference type="PANTHER" id="PTHR13376">
    <property type="entry name" value="INTRAFLAGELLAR TRANSPORT PROTEIN 46 HOMOLOG"/>
    <property type="match status" value="1"/>
</dbReference>
<dbReference type="Proteomes" id="UP000069940">
    <property type="component" value="Unassembled WGS sequence"/>
</dbReference>
<keyword evidence="4" id="KW-0963">Cytoplasm</keyword>
<comment type="similarity">
    <text evidence="2">Belongs to the IFT46 family.</text>
</comment>
<keyword evidence="5" id="KW-0969">Cilium</keyword>